<accession>A0A7K1U1U4</accession>
<reference evidence="1 2" key="1">
    <citation type="submission" date="2019-12" db="EMBL/GenBank/DDBJ databases">
        <title>Chitinophaga sp. strain ysch24 (GDMCC 1.1355), whole genome shotgun sequence.</title>
        <authorList>
            <person name="Zhang X."/>
        </authorList>
    </citation>
    <scope>NUCLEOTIDE SEQUENCE [LARGE SCALE GENOMIC DNA]</scope>
    <source>
        <strain evidence="2">ysch24</strain>
    </source>
</reference>
<keyword evidence="2" id="KW-1185">Reference proteome</keyword>
<evidence type="ECO:0000313" key="1">
    <source>
        <dbReference type="EMBL" id="MVT08313.1"/>
    </source>
</evidence>
<dbReference type="EMBL" id="WRXN01000003">
    <property type="protein sequence ID" value="MVT08313.1"/>
    <property type="molecule type" value="Genomic_DNA"/>
</dbReference>
<proteinExistence type="predicted"/>
<dbReference type="AlphaFoldDB" id="A0A7K1U1U4"/>
<protein>
    <submittedName>
        <fullName evidence="1">Uncharacterized protein</fullName>
    </submittedName>
</protein>
<name>A0A7K1U1U4_9BACT</name>
<dbReference type="Proteomes" id="UP000461730">
    <property type="component" value="Unassembled WGS sequence"/>
</dbReference>
<comment type="caution">
    <text evidence="1">The sequence shown here is derived from an EMBL/GenBank/DDBJ whole genome shotgun (WGS) entry which is preliminary data.</text>
</comment>
<dbReference type="RefSeq" id="WP_157305734.1">
    <property type="nucleotide sequence ID" value="NZ_WRXN01000003.1"/>
</dbReference>
<organism evidence="1 2">
    <name type="scientific">Chitinophaga tropicalis</name>
    <dbReference type="NCBI Taxonomy" id="2683588"/>
    <lineage>
        <taxon>Bacteria</taxon>
        <taxon>Pseudomonadati</taxon>
        <taxon>Bacteroidota</taxon>
        <taxon>Chitinophagia</taxon>
        <taxon>Chitinophagales</taxon>
        <taxon>Chitinophagaceae</taxon>
        <taxon>Chitinophaga</taxon>
    </lineage>
</organism>
<evidence type="ECO:0000313" key="2">
    <source>
        <dbReference type="Proteomes" id="UP000461730"/>
    </source>
</evidence>
<gene>
    <name evidence="1" type="ORF">GO493_08585</name>
</gene>
<sequence>MAFQITYRRLAAVNILHSFYLDEEGKVFYGLPAAAQEERLGELMMDNRYRLIDDLVITPVASTEKIMKGQKIVFRQTPLGIILGVATGSDLQPTVPLNAQLRLQFIIRLKQSSLISRSNLRVNPVTPACYYFTNDSLVAGKTFPSLSAPIQDFANGRIYEMGETAVVGGTTSQAISRTSSAATGWAATDDFHCISEYDRILLPRKFRYRFEPADIVKASFSLQKAGDEIKALLFEKPVPMKEVTLNFAAVPNGLYTLVITGTNGYTRTYTVNIQDDLYQADAWGVLDLVMNTADAGFQLTDANGTLVAAAPVFELRFANRSTYWKYYLQKSDPAAEADWDIVTPAPPGMKKVIISKQPYPLMKAYRKVSYGTIPLPNPDGENLSRQGDLICSEIMLPKMKL</sequence>